<reference evidence="2 3" key="1">
    <citation type="submission" date="2019-04" db="EMBL/GenBank/DDBJ databases">
        <title>Friends and foes A comparative genomics studyof 23 Aspergillus species from section Flavi.</title>
        <authorList>
            <consortium name="DOE Joint Genome Institute"/>
            <person name="Kjaerbolling I."/>
            <person name="Vesth T."/>
            <person name="Frisvad J.C."/>
            <person name="Nybo J.L."/>
            <person name="Theobald S."/>
            <person name="Kildgaard S."/>
            <person name="Isbrandt T."/>
            <person name="Kuo A."/>
            <person name="Sato A."/>
            <person name="Lyhne E.K."/>
            <person name="Kogle M.E."/>
            <person name="Wiebenga A."/>
            <person name="Kun R.S."/>
            <person name="Lubbers R.J."/>
            <person name="Makela M.R."/>
            <person name="Barry K."/>
            <person name="Chovatia M."/>
            <person name="Clum A."/>
            <person name="Daum C."/>
            <person name="Haridas S."/>
            <person name="He G."/>
            <person name="LaButti K."/>
            <person name="Lipzen A."/>
            <person name="Mondo S."/>
            <person name="Riley R."/>
            <person name="Salamov A."/>
            <person name="Simmons B.A."/>
            <person name="Magnuson J.K."/>
            <person name="Henrissat B."/>
            <person name="Mortensen U.H."/>
            <person name="Larsen T.O."/>
            <person name="Devries R.P."/>
            <person name="Grigoriev I.V."/>
            <person name="Machida M."/>
            <person name="Baker S.E."/>
            <person name="Andersen M.R."/>
        </authorList>
    </citation>
    <scope>NUCLEOTIDE SEQUENCE [LARGE SCALE GENOMIC DNA]</scope>
    <source>
        <strain evidence="2 3">CBS 763.97</strain>
    </source>
</reference>
<dbReference type="GeneID" id="43653732"/>
<dbReference type="AlphaFoldDB" id="A0A5N6ZLW9"/>
<sequence length="64" mass="6975">MVSTQDSDSCNPGSIPGTTSYSLFAIHLTWLNVSISCSCMTRPRPVVRAALILLFFPSPVFLPM</sequence>
<keyword evidence="1" id="KW-1133">Transmembrane helix</keyword>
<dbReference type="Proteomes" id="UP000326268">
    <property type="component" value="Unassembled WGS sequence"/>
</dbReference>
<dbReference type="EMBL" id="ML737960">
    <property type="protein sequence ID" value="KAE8357809.1"/>
    <property type="molecule type" value="Genomic_DNA"/>
</dbReference>
<gene>
    <name evidence="2" type="ORF">BDV27DRAFT_138669</name>
</gene>
<evidence type="ECO:0000256" key="1">
    <source>
        <dbReference type="SAM" id="Phobius"/>
    </source>
</evidence>
<feature type="transmembrane region" description="Helical" evidence="1">
    <location>
        <begin position="20"/>
        <end position="39"/>
    </location>
</feature>
<proteinExistence type="predicted"/>
<evidence type="ECO:0000313" key="2">
    <source>
        <dbReference type="EMBL" id="KAE8357809.1"/>
    </source>
</evidence>
<name>A0A5N6ZLW9_9EURO</name>
<keyword evidence="1" id="KW-0472">Membrane</keyword>
<accession>A0A5N6ZLW9</accession>
<dbReference type="RefSeq" id="XP_031920890.1">
    <property type="nucleotide sequence ID" value="XM_032069286.1"/>
</dbReference>
<keyword evidence="3" id="KW-1185">Reference proteome</keyword>
<organism evidence="2 3">
    <name type="scientific">Aspergillus caelatus</name>
    <dbReference type="NCBI Taxonomy" id="61420"/>
    <lineage>
        <taxon>Eukaryota</taxon>
        <taxon>Fungi</taxon>
        <taxon>Dikarya</taxon>
        <taxon>Ascomycota</taxon>
        <taxon>Pezizomycotina</taxon>
        <taxon>Eurotiomycetes</taxon>
        <taxon>Eurotiomycetidae</taxon>
        <taxon>Eurotiales</taxon>
        <taxon>Aspergillaceae</taxon>
        <taxon>Aspergillus</taxon>
        <taxon>Aspergillus subgen. Circumdati</taxon>
    </lineage>
</organism>
<protein>
    <submittedName>
        <fullName evidence="2">Uncharacterized protein</fullName>
    </submittedName>
</protein>
<keyword evidence="1" id="KW-0812">Transmembrane</keyword>
<feature type="transmembrane region" description="Helical" evidence="1">
    <location>
        <begin position="46"/>
        <end position="62"/>
    </location>
</feature>
<evidence type="ECO:0000313" key="3">
    <source>
        <dbReference type="Proteomes" id="UP000326268"/>
    </source>
</evidence>